<comment type="subunit">
    <text evidence="7">Component of the Mediator complex.</text>
</comment>
<evidence type="ECO:0000256" key="1">
    <source>
        <dbReference type="ARBA" id="ARBA00004123"/>
    </source>
</evidence>
<keyword evidence="5 7" id="KW-0804">Transcription</keyword>
<dbReference type="EMBL" id="DS985241">
    <property type="protein sequence ID" value="EDV28514.1"/>
    <property type="molecule type" value="Genomic_DNA"/>
</dbReference>
<keyword evidence="4 7" id="KW-0010">Activator</keyword>
<dbReference type="PANTHER" id="PTHR13186">
    <property type="entry name" value="MEDIATOR OF RNA POLYMERASE II TRANSCRIPTION SUBUNIT 31"/>
    <property type="match status" value="1"/>
</dbReference>
<dbReference type="InParanoid" id="B3RJL3"/>
<organism evidence="8 9">
    <name type="scientific">Trichoplax adhaerens</name>
    <name type="common">Trichoplax reptans</name>
    <dbReference type="NCBI Taxonomy" id="10228"/>
    <lineage>
        <taxon>Eukaryota</taxon>
        <taxon>Metazoa</taxon>
        <taxon>Placozoa</taxon>
        <taxon>Uniplacotomia</taxon>
        <taxon>Trichoplacea</taxon>
        <taxon>Trichoplacidae</taxon>
        <taxon>Trichoplax</taxon>
    </lineage>
</organism>
<gene>
    <name evidence="8" type="ORF">TRIADDRAFT_18692</name>
</gene>
<protein>
    <recommendedName>
        <fullName evidence="7">Mediator of RNA polymerase II transcription subunit 31</fullName>
    </recommendedName>
</protein>
<evidence type="ECO:0000256" key="5">
    <source>
        <dbReference type="ARBA" id="ARBA00023163"/>
    </source>
</evidence>
<dbReference type="GO" id="GO:0003712">
    <property type="term" value="F:transcription coregulator activity"/>
    <property type="evidence" value="ECO:0007669"/>
    <property type="project" value="InterPro"/>
</dbReference>
<sequence length="142" mass="17105">MLCSLLFKLSEWRVEAKDNNDDSIQRKRFLVELEFVQALANPQYLNFLAQHGYLRDSAFINYLDYLQYWKQQEYVKFVKYPQCLHFLDLLQSEHFRRELINNPCAKFIEEQQLLHWQYNTQSKIKAVVEAARQIKQGTIPLT</sequence>
<dbReference type="Gene3D" id="1.10.10.1340">
    <property type="entry name" value="Mediator of RNA polymerase II, submodule Med31 (Soh1)"/>
    <property type="match status" value="1"/>
</dbReference>
<proteinExistence type="inferred from homology"/>
<accession>B3RJL3</accession>
<dbReference type="CTD" id="6749735"/>
<comment type="subcellular location">
    <subcellularLocation>
        <location evidence="1 7">Nucleus</location>
    </subcellularLocation>
</comment>
<evidence type="ECO:0000313" key="9">
    <source>
        <dbReference type="Proteomes" id="UP000009022"/>
    </source>
</evidence>
<evidence type="ECO:0000256" key="4">
    <source>
        <dbReference type="ARBA" id="ARBA00023159"/>
    </source>
</evidence>
<reference evidence="8 9" key="1">
    <citation type="journal article" date="2008" name="Nature">
        <title>The Trichoplax genome and the nature of placozoans.</title>
        <authorList>
            <person name="Srivastava M."/>
            <person name="Begovic E."/>
            <person name="Chapman J."/>
            <person name="Putnam N.H."/>
            <person name="Hellsten U."/>
            <person name="Kawashima T."/>
            <person name="Kuo A."/>
            <person name="Mitros T."/>
            <person name="Salamov A."/>
            <person name="Carpenter M.L."/>
            <person name="Signorovitch A.Y."/>
            <person name="Moreno M.A."/>
            <person name="Kamm K."/>
            <person name="Grimwood J."/>
            <person name="Schmutz J."/>
            <person name="Shapiro H."/>
            <person name="Grigoriev I.V."/>
            <person name="Buss L.W."/>
            <person name="Schierwater B."/>
            <person name="Dellaporta S.L."/>
            <person name="Rokhsar D.S."/>
        </authorList>
    </citation>
    <scope>NUCLEOTIDE SEQUENCE [LARGE SCALE GENOMIC DNA]</scope>
    <source>
        <strain evidence="8 9">Grell-BS-1999</strain>
    </source>
</reference>
<dbReference type="PhylomeDB" id="B3RJL3"/>
<dbReference type="FunFam" id="1.10.10.1340:FF:000001">
    <property type="entry name" value="Mediator of RNA polymerase II transcription subunit 31"/>
    <property type="match status" value="1"/>
</dbReference>
<dbReference type="KEGG" id="tad:TRIADDRAFT_18692"/>
<dbReference type="GO" id="GO:0070847">
    <property type="term" value="C:core mediator complex"/>
    <property type="evidence" value="ECO:0000318"/>
    <property type="project" value="GO_Central"/>
</dbReference>
<dbReference type="GeneID" id="6749735"/>
<evidence type="ECO:0000256" key="6">
    <source>
        <dbReference type="ARBA" id="ARBA00023242"/>
    </source>
</evidence>
<dbReference type="RefSeq" id="XP_002107716.1">
    <property type="nucleotide sequence ID" value="XM_002107680.1"/>
</dbReference>
<evidence type="ECO:0000256" key="2">
    <source>
        <dbReference type="ARBA" id="ARBA00006378"/>
    </source>
</evidence>
<keyword evidence="6 7" id="KW-0539">Nucleus</keyword>
<comment type="similarity">
    <text evidence="2 7">Belongs to the Mediator complex subunit 31 family.</text>
</comment>
<keyword evidence="9" id="KW-1185">Reference proteome</keyword>
<dbReference type="Proteomes" id="UP000009022">
    <property type="component" value="Unassembled WGS sequence"/>
</dbReference>
<evidence type="ECO:0000256" key="7">
    <source>
        <dbReference type="RuleBase" id="RU364129"/>
    </source>
</evidence>
<dbReference type="STRING" id="10228.B3RJL3"/>
<dbReference type="GO" id="GO:0006357">
    <property type="term" value="P:regulation of transcription by RNA polymerase II"/>
    <property type="evidence" value="ECO:0000318"/>
    <property type="project" value="GO_Central"/>
</dbReference>
<keyword evidence="3 7" id="KW-0805">Transcription regulation</keyword>
<dbReference type="Pfam" id="PF05669">
    <property type="entry name" value="Med31"/>
    <property type="match status" value="1"/>
</dbReference>
<evidence type="ECO:0000256" key="3">
    <source>
        <dbReference type="ARBA" id="ARBA00023015"/>
    </source>
</evidence>
<dbReference type="AlphaFoldDB" id="B3RJL3"/>
<dbReference type="OMA" id="QGILNQP"/>
<dbReference type="InterPro" id="IPR038089">
    <property type="entry name" value="Med31_sf"/>
</dbReference>
<dbReference type="GO" id="GO:0016592">
    <property type="term" value="C:mediator complex"/>
    <property type="evidence" value="ECO:0000318"/>
    <property type="project" value="GO_Central"/>
</dbReference>
<dbReference type="FunCoup" id="B3RJL3">
    <property type="interactions" value="1859"/>
</dbReference>
<comment type="function">
    <text evidence="7">Component of the Mediator complex, a coactivator involved in the regulated transcription of nearly all RNA polymerase II-dependent genes. Mediator functions as a bridge to convey information from gene-specific regulatory proteins to the basal RNA polymerase II transcription machinery. Mediator is recruited to promoters by direct interactions with regulatory proteins and serves as a scaffold for the assembly of a functional preinitiation complex with RNA polymerase II and the general transcription factors.</text>
</comment>
<name>B3RJL3_TRIAD</name>
<dbReference type="HOGENOM" id="CLU_071681_5_1_1"/>
<dbReference type="InterPro" id="IPR008831">
    <property type="entry name" value="Mediator_Med31"/>
</dbReference>
<dbReference type="eggNOG" id="KOG4086">
    <property type="taxonomic scope" value="Eukaryota"/>
</dbReference>
<evidence type="ECO:0000313" key="8">
    <source>
        <dbReference type="EMBL" id="EDV28514.1"/>
    </source>
</evidence>
<dbReference type="OrthoDB" id="10257739at2759"/>